<organism evidence="1 2">
    <name type="scientific">Alternaria panax</name>
    <dbReference type="NCBI Taxonomy" id="48097"/>
    <lineage>
        <taxon>Eukaryota</taxon>
        <taxon>Fungi</taxon>
        <taxon>Dikarya</taxon>
        <taxon>Ascomycota</taxon>
        <taxon>Pezizomycotina</taxon>
        <taxon>Dothideomycetes</taxon>
        <taxon>Pleosporomycetidae</taxon>
        <taxon>Pleosporales</taxon>
        <taxon>Pleosporineae</taxon>
        <taxon>Pleosporaceae</taxon>
        <taxon>Alternaria</taxon>
        <taxon>Alternaria sect. Panax</taxon>
    </lineage>
</organism>
<protein>
    <submittedName>
        <fullName evidence="1">Uncharacterized protein</fullName>
    </submittedName>
</protein>
<dbReference type="AlphaFoldDB" id="A0AAD4NPR9"/>
<name>A0AAD4NPR9_9PLEO</name>
<keyword evidence="2" id="KW-1185">Reference proteome</keyword>
<dbReference type="Proteomes" id="UP001199106">
    <property type="component" value="Unassembled WGS sequence"/>
</dbReference>
<proteinExistence type="predicted"/>
<reference evidence="1" key="1">
    <citation type="submission" date="2021-07" db="EMBL/GenBank/DDBJ databases">
        <title>Genome Resource of American Ginseng Black Spot Pathogen Alternaria panax.</title>
        <authorList>
            <person name="Qiu C."/>
            <person name="Wang W."/>
            <person name="Liu Z."/>
        </authorList>
    </citation>
    <scope>NUCLEOTIDE SEQUENCE</scope>
    <source>
        <strain evidence="1">BNCC115425</strain>
    </source>
</reference>
<comment type="caution">
    <text evidence="1">The sequence shown here is derived from an EMBL/GenBank/DDBJ whole genome shotgun (WGS) entry which is preliminary data.</text>
</comment>
<dbReference type="EMBL" id="JAANER010000003">
    <property type="protein sequence ID" value="KAG9191723.1"/>
    <property type="molecule type" value="Genomic_DNA"/>
</dbReference>
<evidence type="ECO:0000313" key="1">
    <source>
        <dbReference type="EMBL" id="KAG9191723.1"/>
    </source>
</evidence>
<sequence>MTKGARVEESNQEGVLVQLGREEVRSESGAVRWRGYVRAELVDIFDDELGFGLHIMEALNNSGADALIRTRAAVEDTADQAGILQLCYSSSRKSNQNRFTSWWLPLHPSQAHLFQARLAR</sequence>
<evidence type="ECO:0000313" key="2">
    <source>
        <dbReference type="Proteomes" id="UP001199106"/>
    </source>
</evidence>
<accession>A0AAD4NPR9</accession>
<gene>
    <name evidence="1" type="ORF">G6011_10457</name>
</gene>